<evidence type="ECO:0000259" key="6">
    <source>
        <dbReference type="Pfam" id="PF07980"/>
    </source>
</evidence>
<evidence type="ECO:0000313" key="9">
    <source>
        <dbReference type="Proteomes" id="UP000651271"/>
    </source>
</evidence>
<organism evidence="8 9">
    <name type="scientific">Sphingobacterium litopenaei</name>
    <dbReference type="NCBI Taxonomy" id="2763500"/>
    <lineage>
        <taxon>Bacteria</taxon>
        <taxon>Pseudomonadati</taxon>
        <taxon>Bacteroidota</taxon>
        <taxon>Sphingobacteriia</taxon>
        <taxon>Sphingobacteriales</taxon>
        <taxon>Sphingobacteriaceae</taxon>
        <taxon>Sphingobacterium</taxon>
    </lineage>
</organism>
<feature type="domain" description="SusD-like N-terminal" evidence="7">
    <location>
        <begin position="23"/>
        <end position="222"/>
    </location>
</feature>
<evidence type="ECO:0000256" key="2">
    <source>
        <dbReference type="ARBA" id="ARBA00006275"/>
    </source>
</evidence>
<dbReference type="InterPro" id="IPR011990">
    <property type="entry name" value="TPR-like_helical_dom_sf"/>
</dbReference>
<evidence type="ECO:0000256" key="5">
    <source>
        <dbReference type="ARBA" id="ARBA00023237"/>
    </source>
</evidence>
<feature type="domain" description="RagB/SusD" evidence="6">
    <location>
        <begin position="333"/>
        <end position="412"/>
    </location>
</feature>
<reference evidence="8 9" key="1">
    <citation type="submission" date="2020-08" db="EMBL/GenBank/DDBJ databases">
        <title>Sphingobacterium sp. DN04309 isolated from aquaculture water.</title>
        <authorList>
            <person name="Zhang M."/>
        </authorList>
    </citation>
    <scope>NUCLEOTIDE SEQUENCE [LARGE SCALE GENOMIC DNA]</scope>
    <source>
        <strain evidence="8 9">DN04309</strain>
    </source>
</reference>
<sequence>MKKLLNIALIVLIVTQLTSCEQFLELKPDAKLKVATTLNDLDAVMNNTSVMNYYTMGIGEASADNYYVDYNVWKSLDQGERDMYTWGNEIFYQSSSNPWMDYYRVVYYANFVLSNLELMSHLEVSQNSLFRNLKGRALFFRAYSFFKLVTLFSKTYDLNTAESDLGIPLRLSDDFNQPTTRASVNTCYHQICEDLIAAKDLLNERSTNQHEPSRHAALLLLSWTSLIMQDFQMAARYGQEALSIDDRLIDYTMYNGSNSFPFEMNNREVAFIAGGVNNLIGYWYSKIDLNLYTSYSPYDFRKSLFFGSNTDGSIYFRGSYLGANGLFMGLATTDAYFNVAESLIRLGQVSDGLRYLNEVLKMRYSNANIPTVQDNDSKSALQLTLSERRKEFIMRDSRWIDIKRLNKFEDSQIVLKRLLNGSEYVLSVNDNKYALPIPEEIIQITGIPQNPR</sequence>
<dbReference type="RefSeq" id="WP_190301369.1">
    <property type="nucleotide sequence ID" value="NZ_JACOIJ010000003.1"/>
</dbReference>
<evidence type="ECO:0000256" key="3">
    <source>
        <dbReference type="ARBA" id="ARBA00022729"/>
    </source>
</evidence>
<dbReference type="Proteomes" id="UP000651271">
    <property type="component" value="Unassembled WGS sequence"/>
</dbReference>
<proteinExistence type="inferred from homology"/>
<accession>A0ABR7YB19</accession>
<evidence type="ECO:0000256" key="4">
    <source>
        <dbReference type="ARBA" id="ARBA00023136"/>
    </source>
</evidence>
<dbReference type="Pfam" id="PF14322">
    <property type="entry name" value="SusD-like_3"/>
    <property type="match status" value="1"/>
</dbReference>
<dbReference type="EMBL" id="JACOIJ010000003">
    <property type="protein sequence ID" value="MBD1428501.1"/>
    <property type="molecule type" value="Genomic_DNA"/>
</dbReference>
<dbReference type="Pfam" id="PF07980">
    <property type="entry name" value="SusD_RagB"/>
    <property type="match status" value="1"/>
</dbReference>
<evidence type="ECO:0000313" key="8">
    <source>
        <dbReference type="EMBL" id="MBD1428501.1"/>
    </source>
</evidence>
<gene>
    <name evidence="8" type="ORF">H8B04_02775</name>
</gene>
<comment type="subcellular location">
    <subcellularLocation>
        <location evidence="1">Cell outer membrane</location>
    </subcellularLocation>
</comment>
<dbReference type="Gene3D" id="1.25.40.390">
    <property type="match status" value="2"/>
</dbReference>
<keyword evidence="4" id="KW-0472">Membrane</keyword>
<evidence type="ECO:0000259" key="7">
    <source>
        <dbReference type="Pfam" id="PF14322"/>
    </source>
</evidence>
<name>A0ABR7YB19_9SPHI</name>
<comment type="similarity">
    <text evidence="2">Belongs to the SusD family.</text>
</comment>
<keyword evidence="3" id="KW-0732">Signal</keyword>
<keyword evidence="5" id="KW-0998">Cell outer membrane</keyword>
<keyword evidence="9" id="KW-1185">Reference proteome</keyword>
<evidence type="ECO:0000256" key="1">
    <source>
        <dbReference type="ARBA" id="ARBA00004442"/>
    </source>
</evidence>
<comment type="caution">
    <text evidence="8">The sequence shown here is derived from an EMBL/GenBank/DDBJ whole genome shotgun (WGS) entry which is preliminary data.</text>
</comment>
<dbReference type="InterPro" id="IPR012944">
    <property type="entry name" value="SusD_RagB_dom"/>
</dbReference>
<dbReference type="InterPro" id="IPR033985">
    <property type="entry name" value="SusD-like_N"/>
</dbReference>
<protein>
    <submittedName>
        <fullName evidence="8">RagB/SusD family nutrient uptake outer membrane protein</fullName>
    </submittedName>
</protein>
<dbReference type="SUPFAM" id="SSF48452">
    <property type="entry name" value="TPR-like"/>
    <property type="match status" value="1"/>
</dbReference>